<proteinExistence type="predicted"/>
<name>A0A4R5DJ97_9BACT</name>
<dbReference type="Proteomes" id="UP000294850">
    <property type="component" value="Unassembled WGS sequence"/>
</dbReference>
<evidence type="ECO:0000313" key="2">
    <source>
        <dbReference type="EMBL" id="TDE12024.1"/>
    </source>
</evidence>
<dbReference type="RefSeq" id="WP_131960734.1">
    <property type="nucleotide sequence ID" value="NZ_SMFL01000010.1"/>
</dbReference>
<organism evidence="2 3">
    <name type="scientific">Dyadobacter psychrotolerans</name>
    <dbReference type="NCBI Taxonomy" id="2541721"/>
    <lineage>
        <taxon>Bacteria</taxon>
        <taxon>Pseudomonadati</taxon>
        <taxon>Bacteroidota</taxon>
        <taxon>Cytophagia</taxon>
        <taxon>Cytophagales</taxon>
        <taxon>Spirosomataceae</taxon>
        <taxon>Dyadobacter</taxon>
    </lineage>
</organism>
<dbReference type="AlphaFoldDB" id="A0A4R5DJ97"/>
<protein>
    <submittedName>
        <fullName evidence="2">Uncharacterized protein</fullName>
    </submittedName>
</protein>
<reference evidence="2 3" key="1">
    <citation type="submission" date="2019-03" db="EMBL/GenBank/DDBJ databases">
        <title>Dyadobacter AR-3-6 sp. nov., isolated from arctic soil.</title>
        <authorList>
            <person name="Chaudhary D.K."/>
        </authorList>
    </citation>
    <scope>NUCLEOTIDE SEQUENCE [LARGE SCALE GENOMIC DNA]</scope>
    <source>
        <strain evidence="2 3">AR-3-6</strain>
    </source>
</reference>
<accession>A0A4R5DJ97</accession>
<feature type="transmembrane region" description="Helical" evidence="1">
    <location>
        <begin position="33"/>
        <end position="57"/>
    </location>
</feature>
<comment type="caution">
    <text evidence="2">The sequence shown here is derived from an EMBL/GenBank/DDBJ whole genome shotgun (WGS) entry which is preliminary data.</text>
</comment>
<keyword evidence="1" id="KW-1133">Transmembrane helix</keyword>
<feature type="transmembrane region" description="Helical" evidence="1">
    <location>
        <begin position="69"/>
        <end position="93"/>
    </location>
</feature>
<gene>
    <name evidence="2" type="ORF">E0F88_23505</name>
</gene>
<keyword evidence="1" id="KW-0472">Membrane</keyword>
<evidence type="ECO:0000313" key="3">
    <source>
        <dbReference type="Proteomes" id="UP000294850"/>
    </source>
</evidence>
<evidence type="ECO:0000256" key="1">
    <source>
        <dbReference type="SAM" id="Phobius"/>
    </source>
</evidence>
<keyword evidence="1" id="KW-0812">Transmembrane</keyword>
<keyword evidence="3" id="KW-1185">Reference proteome</keyword>
<feature type="transmembrane region" description="Helical" evidence="1">
    <location>
        <begin position="113"/>
        <end position="133"/>
    </location>
</feature>
<dbReference type="EMBL" id="SMFL01000010">
    <property type="protein sequence ID" value="TDE12024.1"/>
    <property type="molecule type" value="Genomic_DNA"/>
</dbReference>
<sequence length="150" mass="17654">MEFLYKYYYTFYVLHQKDVTEGRKPGLAWLSTMFQLTVGIGCLMMGATMLILHLTDLVEVSKEYKTSRLIIFLVFTAGPFSLLYNLLFNYFRVSKETGRTDNSNYEITRFWKVFFWIFWVASCFLPFYVALIANGYGFSNLSEIPWSPKN</sequence>
<dbReference type="OrthoDB" id="9932242at2"/>